<accession>A0A3M6UNJ9</accession>
<sequence length="166" mass="18249">MLAKKKRKQTLSNRTDFSRFGIPLPSKRTVRRNKPGYTMASGIIKNLLVSILRIADSQNTCCYVNSSTVKAIAISLTRDGLGFKPGLEFDERKKVLVGSPNKIDMDYIRKNPVPNPSQPKQVVTTIDRKINPPVGVLAADQSGKEVLAEVEEIAGHLQTCLACLEA</sequence>
<reference evidence="1 2" key="1">
    <citation type="journal article" date="2018" name="Sci. Rep.">
        <title>Comparative analysis of the Pocillopora damicornis genome highlights role of immune system in coral evolution.</title>
        <authorList>
            <person name="Cunning R."/>
            <person name="Bay R.A."/>
            <person name="Gillette P."/>
            <person name="Baker A.C."/>
            <person name="Traylor-Knowles N."/>
        </authorList>
    </citation>
    <scope>NUCLEOTIDE SEQUENCE [LARGE SCALE GENOMIC DNA]</scope>
    <source>
        <strain evidence="1">RSMAS</strain>
        <tissue evidence="1">Whole animal</tissue>
    </source>
</reference>
<dbReference type="AlphaFoldDB" id="A0A3M6UNJ9"/>
<proteinExistence type="predicted"/>
<organism evidence="1 2">
    <name type="scientific">Pocillopora damicornis</name>
    <name type="common">Cauliflower coral</name>
    <name type="synonym">Millepora damicornis</name>
    <dbReference type="NCBI Taxonomy" id="46731"/>
    <lineage>
        <taxon>Eukaryota</taxon>
        <taxon>Metazoa</taxon>
        <taxon>Cnidaria</taxon>
        <taxon>Anthozoa</taxon>
        <taxon>Hexacorallia</taxon>
        <taxon>Scleractinia</taxon>
        <taxon>Astrocoeniina</taxon>
        <taxon>Pocilloporidae</taxon>
        <taxon>Pocillopora</taxon>
    </lineage>
</organism>
<keyword evidence="2" id="KW-1185">Reference proteome</keyword>
<evidence type="ECO:0000313" key="2">
    <source>
        <dbReference type="Proteomes" id="UP000275408"/>
    </source>
</evidence>
<dbReference type="Proteomes" id="UP000275408">
    <property type="component" value="Unassembled WGS sequence"/>
</dbReference>
<gene>
    <name evidence="1" type="ORF">pdam_00024792</name>
</gene>
<protein>
    <submittedName>
        <fullName evidence="1">Uncharacterized protein</fullName>
    </submittedName>
</protein>
<name>A0A3M6UNJ9_POCDA</name>
<comment type="caution">
    <text evidence="1">The sequence shown here is derived from an EMBL/GenBank/DDBJ whole genome shotgun (WGS) entry which is preliminary data.</text>
</comment>
<dbReference type="EMBL" id="RCHS01001121">
    <property type="protein sequence ID" value="RMX55104.1"/>
    <property type="molecule type" value="Genomic_DNA"/>
</dbReference>
<evidence type="ECO:0000313" key="1">
    <source>
        <dbReference type="EMBL" id="RMX55104.1"/>
    </source>
</evidence>